<dbReference type="InterPro" id="IPR006813">
    <property type="entry name" value="Glyco_trans_17"/>
</dbReference>
<dbReference type="RefSeq" id="WP_116958127.1">
    <property type="nucleotide sequence ID" value="NZ_QVLS01000003.1"/>
</dbReference>
<dbReference type="EMBL" id="QVLS01000003">
    <property type="protein sequence ID" value="RFP80075.1"/>
    <property type="molecule type" value="Genomic_DNA"/>
</dbReference>
<comment type="caution">
    <text evidence="1">The sequence shown here is derived from an EMBL/GenBank/DDBJ whole genome shotgun (WGS) entry which is preliminary data.</text>
</comment>
<dbReference type="GO" id="GO:0003830">
    <property type="term" value="F:beta-1,4-mannosylglycoprotein 4-beta-N-acetylglucosaminyltransferase activity"/>
    <property type="evidence" value="ECO:0007669"/>
    <property type="project" value="InterPro"/>
</dbReference>
<dbReference type="GO" id="GO:0016020">
    <property type="term" value="C:membrane"/>
    <property type="evidence" value="ECO:0007669"/>
    <property type="project" value="InterPro"/>
</dbReference>
<sequence length="312" mass="36454">MSLPLFDPRDPGAAPRVYDCFTYDGEDCLDLRLRAHWDRVDVFVIVEAALTFAGHAKALSFDPARFGWAMSKIRYLPLSENSFAGCKTAWDRERRQRDALRQGYADAADGDVVVIADVDEILRPEKIGPVPAGEVQVFEQLMLYFYCDYLMISEPFWRKAIAVSGADALRHTPEDLRNDKALRQSMREVVIPDAGWHFSYLGGMEMIEKKLERFSHQNLNKPKYRDRQKNLARLYAGKDIYHRPKQWGRVQLTAGQWAPEVVERWFRERPELRAPEDIRSAGSLAAVLRRQRERPRWRRAWDKLRLRIWNAF</sequence>
<dbReference type="PANTHER" id="PTHR12224">
    <property type="entry name" value="BETA-1,4-MANNOSYL-GLYCOPROTEIN BETA-1,4-N-ACETYLGLUCOSAMINYL-TRANSFERASE"/>
    <property type="match status" value="1"/>
</dbReference>
<organism evidence="1 2">
    <name type="scientific">Hydrogenophaga borbori</name>
    <dbReference type="NCBI Taxonomy" id="2294117"/>
    <lineage>
        <taxon>Bacteria</taxon>
        <taxon>Pseudomonadati</taxon>
        <taxon>Pseudomonadota</taxon>
        <taxon>Betaproteobacteria</taxon>
        <taxon>Burkholderiales</taxon>
        <taxon>Comamonadaceae</taxon>
        <taxon>Hydrogenophaga</taxon>
    </lineage>
</organism>
<dbReference type="AlphaFoldDB" id="A0A372ELC3"/>
<keyword evidence="2" id="KW-1185">Reference proteome</keyword>
<proteinExistence type="predicted"/>
<dbReference type="GO" id="GO:0006044">
    <property type="term" value="P:N-acetylglucosamine metabolic process"/>
    <property type="evidence" value="ECO:0007669"/>
    <property type="project" value="TreeGrafter"/>
</dbReference>
<gene>
    <name evidence="1" type="ORF">DY262_06375</name>
</gene>
<name>A0A372ELC3_9BURK</name>
<evidence type="ECO:0008006" key="3">
    <source>
        <dbReference type="Google" id="ProtNLM"/>
    </source>
</evidence>
<evidence type="ECO:0000313" key="2">
    <source>
        <dbReference type="Proteomes" id="UP000261931"/>
    </source>
</evidence>
<evidence type="ECO:0000313" key="1">
    <source>
        <dbReference type="EMBL" id="RFP80075.1"/>
    </source>
</evidence>
<reference evidence="1 2" key="1">
    <citation type="submission" date="2018-08" db="EMBL/GenBank/DDBJ databases">
        <title>Hydrogenophaga sp. LA-38 isolated from sludge.</title>
        <authorList>
            <person name="Im W.-T."/>
        </authorList>
    </citation>
    <scope>NUCLEOTIDE SEQUENCE [LARGE SCALE GENOMIC DNA]</scope>
    <source>
        <strain evidence="1 2">LA-38</strain>
    </source>
</reference>
<dbReference type="Proteomes" id="UP000261931">
    <property type="component" value="Unassembled WGS sequence"/>
</dbReference>
<protein>
    <recommendedName>
        <fullName evidence="3">Glycosyltransferase family 17</fullName>
    </recommendedName>
</protein>
<accession>A0A372ELC3</accession>
<dbReference type="Pfam" id="PF04724">
    <property type="entry name" value="Glyco_transf_17"/>
    <property type="match status" value="1"/>
</dbReference>
<dbReference type="PANTHER" id="PTHR12224:SF0">
    <property type="entry name" value="BETA-1,4-MANNOSYL-GLYCOPROTEIN 4-BETA-N-ACETYLGLUCOSAMINYLTRANSFERASE"/>
    <property type="match status" value="1"/>
</dbReference>